<reference evidence="2" key="3">
    <citation type="submission" date="2025-08" db="UniProtKB">
        <authorList>
            <consortium name="Ensembl"/>
        </authorList>
    </citation>
    <scope>IDENTIFICATION</scope>
    <source>
        <strain evidence="2">17573</strain>
    </source>
</reference>
<keyword evidence="3" id="KW-1185">Reference proteome</keyword>
<dbReference type="STRING" id="9544.ENSMMUP00000071301"/>
<protein>
    <recommendedName>
        <fullName evidence="1">PARP4 MVP-ID C-terminal domain-containing protein</fullName>
    </recommendedName>
</protein>
<dbReference type="Bgee" id="ENSMMUG00000058531">
    <property type="expression patterns" value="Expressed in hindlimb stylopod muscle and 20 other cell types or tissues"/>
</dbReference>
<dbReference type="GO" id="GO:0003950">
    <property type="term" value="F:NAD+ poly-ADP-ribosyltransferase activity"/>
    <property type="evidence" value="ECO:0007669"/>
    <property type="project" value="InterPro"/>
</dbReference>
<evidence type="ECO:0000259" key="1">
    <source>
        <dbReference type="Pfam" id="PF26156"/>
    </source>
</evidence>
<feature type="domain" description="PARP4 MVP-ID C-terminal" evidence="1">
    <location>
        <begin position="180"/>
        <end position="326"/>
    </location>
</feature>
<dbReference type="AlphaFoldDB" id="A0A5F8A323"/>
<reference evidence="2" key="2">
    <citation type="submission" date="2019-01" db="EMBL/GenBank/DDBJ databases">
        <authorList>
            <person name="Graves T."/>
            <person name="Eichler E.E."/>
            <person name="Wilson R.K."/>
        </authorList>
    </citation>
    <scope>NUCLEOTIDE SEQUENCE [LARGE SCALE GENOMIC DNA]</scope>
    <source>
        <strain evidence="2">17573</strain>
    </source>
</reference>
<reference evidence="3" key="1">
    <citation type="journal article" date="2007" name="Science">
        <title>Evolutionary and biomedical insights from the rhesus macaque genome.</title>
        <authorList>
            <person name="Gibbs R.A."/>
            <person name="Rogers J."/>
            <person name="Katze M.G."/>
            <person name="Bumgarner R."/>
            <person name="Weinstock G.M."/>
            <person name="Mardis E.R."/>
            <person name="Remington K.A."/>
            <person name="Strausberg R.L."/>
            <person name="Venter J.C."/>
            <person name="Wilson R.K."/>
            <person name="Batzer M.A."/>
            <person name="Bustamante C.D."/>
            <person name="Eichler E.E."/>
            <person name="Hahn M.W."/>
            <person name="Hardison R.C."/>
            <person name="Makova K.D."/>
            <person name="Miller W."/>
            <person name="Milosavljevic A."/>
            <person name="Palermo R.E."/>
            <person name="Siepel A."/>
            <person name="Sikela J.M."/>
            <person name="Attaway T."/>
            <person name="Bell S."/>
            <person name="Bernard K.E."/>
            <person name="Buhay C.J."/>
            <person name="Chandrabose M.N."/>
            <person name="Dao M."/>
            <person name="Davis C."/>
            <person name="Delehaunty K.D."/>
            <person name="Ding Y."/>
            <person name="Dinh H.H."/>
            <person name="Dugan-Rocha S."/>
            <person name="Fulton L.A."/>
            <person name="Gabisi R.A."/>
            <person name="Garner T.T."/>
            <person name="Godfrey J."/>
            <person name="Hawes A.C."/>
            <person name="Hernandez J."/>
            <person name="Hines S."/>
            <person name="Holder M."/>
            <person name="Hume J."/>
            <person name="Jhangiani S.N."/>
            <person name="Joshi V."/>
            <person name="Khan Z.M."/>
            <person name="Kirkness E.F."/>
            <person name="Cree A."/>
            <person name="Fowler R.G."/>
            <person name="Lee S."/>
            <person name="Lewis L.R."/>
            <person name="Li Z."/>
            <person name="Liu Y.-S."/>
            <person name="Moore S.M."/>
            <person name="Muzny D."/>
            <person name="Nazareth L.V."/>
            <person name="Ngo D.N."/>
            <person name="Okwuonu G.O."/>
            <person name="Pai G."/>
            <person name="Parker D."/>
            <person name="Paul H.A."/>
            <person name="Pfannkoch C."/>
            <person name="Pohl C.S."/>
            <person name="Rogers Y.-H.C."/>
            <person name="Ruiz S.J."/>
            <person name="Sabo A."/>
            <person name="Santibanez J."/>
            <person name="Schneider B.W."/>
            <person name="Smith S.M."/>
            <person name="Sodergren E."/>
            <person name="Svatek A.F."/>
            <person name="Utterback T.R."/>
            <person name="Vattathil S."/>
            <person name="Warren W."/>
            <person name="White C.S."/>
            <person name="Chinwalla A.T."/>
            <person name="Feng Y."/>
            <person name="Halpern A.L."/>
            <person name="Hillier L.W."/>
            <person name="Huang X."/>
            <person name="Minx P."/>
            <person name="Nelson J.O."/>
            <person name="Pepin K.H."/>
            <person name="Qin X."/>
            <person name="Sutton G.G."/>
            <person name="Venter E."/>
            <person name="Walenz B.P."/>
            <person name="Wallis J.W."/>
            <person name="Worley K.C."/>
            <person name="Yang S.-P."/>
            <person name="Jones S.M."/>
            <person name="Marra M.A."/>
            <person name="Rocchi M."/>
            <person name="Schein J.E."/>
            <person name="Baertsch R."/>
            <person name="Clarke L."/>
            <person name="Csuros M."/>
            <person name="Glasscock J."/>
            <person name="Harris R.A."/>
            <person name="Havlak P."/>
            <person name="Jackson A.R."/>
            <person name="Jiang H."/>
            <person name="Liu Y."/>
            <person name="Messina D.N."/>
            <person name="Shen Y."/>
            <person name="Song H.X.-Z."/>
            <person name="Wylie T."/>
            <person name="Zhang L."/>
            <person name="Birney E."/>
            <person name="Han K."/>
            <person name="Konkel M.K."/>
            <person name="Lee J."/>
            <person name="Smit A.F.A."/>
            <person name="Ullmer B."/>
            <person name="Wang H."/>
            <person name="Xing J."/>
            <person name="Burhans R."/>
            <person name="Cheng Z."/>
            <person name="Karro J.E."/>
            <person name="Ma J."/>
            <person name="Raney B."/>
            <person name="She X."/>
            <person name="Cox M.J."/>
            <person name="Demuth J.P."/>
            <person name="Dumas L.J."/>
            <person name="Han S.-G."/>
            <person name="Hopkins J."/>
            <person name="Karimpour-Fard A."/>
            <person name="Kim Y.H."/>
            <person name="Pollack J.R."/>
            <person name="Vinar T."/>
            <person name="Addo-Quaye C."/>
            <person name="Degenhardt J."/>
            <person name="Denby A."/>
            <person name="Hubisz M.J."/>
            <person name="Indap A."/>
            <person name="Kosiol C."/>
            <person name="Lahn B.T."/>
            <person name="Lawson H.A."/>
            <person name="Marklein A."/>
            <person name="Nielsen R."/>
            <person name="Vallender E.J."/>
            <person name="Clark A.G."/>
            <person name="Ferguson B."/>
            <person name="Hernandez R.D."/>
            <person name="Hirani K."/>
            <person name="Kehrer-Sawatzki H."/>
            <person name="Kolb J."/>
            <person name="Patil S."/>
            <person name="Pu L.-L."/>
            <person name="Ren Y."/>
            <person name="Smith D.G."/>
            <person name="Wheeler D.A."/>
            <person name="Schenck I."/>
            <person name="Ball E.V."/>
            <person name="Chen R."/>
            <person name="Cooper D.N."/>
            <person name="Giardine B."/>
            <person name="Hsu F."/>
            <person name="Kent W.J."/>
            <person name="Lesk A."/>
            <person name="Nelson D.L."/>
            <person name="O'brien W.E."/>
            <person name="Pruefer K."/>
            <person name="Stenson P.D."/>
            <person name="Wallace J.C."/>
            <person name="Ke H."/>
            <person name="Liu X.-M."/>
            <person name="Wang P."/>
            <person name="Xiang A.P."/>
            <person name="Yang F."/>
            <person name="Barber G.P."/>
            <person name="Haussler D."/>
            <person name="Karolchik D."/>
            <person name="Kern A.D."/>
            <person name="Kuhn R.M."/>
            <person name="Smith K.E."/>
            <person name="Zwieg A.S."/>
        </authorList>
    </citation>
    <scope>NUCLEOTIDE SEQUENCE [LARGE SCALE GENOMIC DNA]</scope>
    <source>
        <strain evidence="3">17573</strain>
    </source>
</reference>
<dbReference type="InParanoid" id="A0A5F8A323"/>
<dbReference type="Pfam" id="PF26156">
    <property type="entry name" value="PARP4_MVP-ID"/>
    <property type="match status" value="1"/>
</dbReference>
<name>A0A5F8A323_MACMU</name>
<dbReference type="InterPro" id="IPR031273">
    <property type="entry name" value="PARP4"/>
</dbReference>
<dbReference type="PANTHER" id="PTHR46530:SF1">
    <property type="entry name" value="PROTEIN MONO-ADP-RIBOSYLTRANSFERASE PARP4"/>
    <property type="match status" value="1"/>
</dbReference>
<dbReference type="GeneTree" id="ENSGT00940000160555"/>
<sequence>MIHKLAARALIRDYEDGILHENETSHEMKKQTLKSLIIKLSKENSLITQFTSFVAVEKRDENESPFPDIPKVSELIAKEDVDFLPYMSWQGEPQEAVTNQSLLASSEWQEVRSSKRAKRKMKLSQPKVFEDVEEDGLDVLSAFTSSLKCEDDSIPCFPEVIEEDEIVCTQHWQDAVPWTELFSLQTEDGFWKLTPELGLILNLDTNALHSFLKQKGIQSLGVKGRERLLDLIATMLVLQFIRTRLEKEGIVFKSLMKLDDASTSRNIPWAFEAIKKASEWVRRTEGQYPSICPRLELGKDWDSATKQLLGLQPINTVSPLHRVLHYSQG</sequence>
<dbReference type="Proteomes" id="UP000006718">
    <property type="component" value="Chromosome 17"/>
</dbReference>
<reference evidence="2" key="4">
    <citation type="submission" date="2025-09" db="UniProtKB">
        <authorList>
            <consortium name="Ensembl"/>
        </authorList>
    </citation>
    <scope>IDENTIFICATION</scope>
    <source>
        <strain evidence="2">17573</strain>
    </source>
</reference>
<dbReference type="VEuPathDB" id="HostDB:ENSMMUG00000058531"/>
<organism evidence="2 3">
    <name type="scientific">Macaca mulatta</name>
    <name type="common">Rhesus macaque</name>
    <dbReference type="NCBI Taxonomy" id="9544"/>
    <lineage>
        <taxon>Eukaryota</taxon>
        <taxon>Metazoa</taxon>
        <taxon>Chordata</taxon>
        <taxon>Craniata</taxon>
        <taxon>Vertebrata</taxon>
        <taxon>Euteleostomi</taxon>
        <taxon>Mammalia</taxon>
        <taxon>Eutheria</taxon>
        <taxon>Euarchontoglires</taxon>
        <taxon>Primates</taxon>
        <taxon>Haplorrhini</taxon>
        <taxon>Catarrhini</taxon>
        <taxon>Cercopithecidae</taxon>
        <taxon>Cercopithecinae</taxon>
        <taxon>Macaca</taxon>
    </lineage>
</organism>
<evidence type="ECO:0000313" key="2">
    <source>
        <dbReference type="Ensembl" id="ENSMMUP00000071301.1"/>
    </source>
</evidence>
<evidence type="ECO:0000313" key="3">
    <source>
        <dbReference type="Proteomes" id="UP000006718"/>
    </source>
</evidence>
<accession>A0A5F8A323</accession>
<proteinExistence type="predicted"/>
<dbReference type="InterPro" id="IPR058904">
    <property type="entry name" value="PARP4_MVP-ID"/>
</dbReference>
<dbReference type="Ensembl" id="ENSMMUT00000081061.1">
    <property type="protein sequence ID" value="ENSMMUP00000071301.1"/>
    <property type="gene ID" value="ENSMMUG00000058531.1"/>
</dbReference>
<dbReference type="PANTHER" id="PTHR46530">
    <property type="entry name" value="PROTEIN MONO-ADP-RIBOSYLTRANSFERASE PARP4"/>
    <property type="match status" value="1"/>
</dbReference>